<dbReference type="SMART" id="SM00873">
    <property type="entry name" value="B3_4"/>
    <property type="match status" value="1"/>
</dbReference>
<dbReference type="Gene3D" id="3.30.930.10">
    <property type="entry name" value="Bira Bifunctional Protein, Domain 2"/>
    <property type="match status" value="1"/>
</dbReference>
<gene>
    <name evidence="7" type="primary">lysS</name>
    <name evidence="10" type="ORF">AUK40_03635</name>
</gene>
<dbReference type="GO" id="GO:0005829">
    <property type="term" value="C:cytosol"/>
    <property type="evidence" value="ECO:0007669"/>
    <property type="project" value="TreeGrafter"/>
</dbReference>
<comment type="similarity">
    <text evidence="7">Belongs to the class-II aminoacyl-tRNA synthetase family.</text>
</comment>
<dbReference type="PANTHER" id="PTHR42918">
    <property type="entry name" value="LYSYL-TRNA SYNTHETASE"/>
    <property type="match status" value="1"/>
</dbReference>
<comment type="cofactor">
    <cofactor evidence="7 8">
        <name>Mg(2+)</name>
        <dbReference type="ChEBI" id="CHEBI:18420"/>
    </cofactor>
    <text evidence="7 8">Binds 3 Mg(2+) ions per subunit.</text>
</comment>
<keyword evidence="2 7" id="KW-0479">Metal-binding</keyword>
<comment type="caution">
    <text evidence="10">The sequence shown here is derived from an EMBL/GenBank/DDBJ whole genome shotgun (WGS) entry which is preliminary data.</text>
</comment>
<dbReference type="InterPro" id="IPR012340">
    <property type="entry name" value="NA-bd_OB-fold"/>
</dbReference>
<feature type="binding site" evidence="7">
    <location>
        <position position="407"/>
    </location>
    <ligand>
        <name>Mg(2+)</name>
        <dbReference type="ChEBI" id="CHEBI:18420"/>
        <label>2</label>
    </ligand>
</feature>
<dbReference type="PROSITE" id="PS50862">
    <property type="entry name" value="AA_TRNA_LIGASE_II"/>
    <property type="match status" value="1"/>
</dbReference>
<dbReference type="InterPro" id="IPR002313">
    <property type="entry name" value="Lys-tRNA-ligase_II"/>
</dbReference>
<dbReference type="SUPFAM" id="SSF56037">
    <property type="entry name" value="PheT/TilS domain"/>
    <property type="match status" value="1"/>
</dbReference>
<dbReference type="SUPFAM" id="SSF109604">
    <property type="entry name" value="HD-domain/PDEase-like"/>
    <property type="match status" value="1"/>
</dbReference>
<sequence>MSERTPEQELIEIRQAKVTELKKRGIRPYAYTAEYTHLIRDAVADFDQLLAKEARITVAGRIRSLRSHGKSTFLHVEDFTGRMQAYLKEDILGKEMYSLLPLIDLSDFLEITGTLFVTKTGEKTILATSIRMLAKTIRPLPDEWYGLKDKEVRFRKRYIDLQLNPEVKKRFIIRAKVIQLIRDFLNEREFVEVETPVLQVLYGGTNAKPFNTHINAYDMPMYLRIATELYLKRLVVGGFDRVYEIGKDFRNEGVDQGHNPEFTMIEWYQAYADYHVMMDTAEAMYKYIAKKLYGTESIPKDGETIDISGKWQRIPLCTAVTEKIGVDVTTLSDDQIDDLIEKHHIDVKGQRSRGQKIFGLFDKLVSPTLIDPVWIIDYPRDVSPLSKEHRDDPTLVERFECYIGGREVGDGWSEITSAAEQLERFENEQNNMKHGDEDAHPIDHDFLEALDYGMPPLGGIGIGIDRLVMTYTDTDSIREIILFPTMKPQEAPSPQAGEPIEILSKSSTVISGSDLWQKDMKLELDSAVATRYPDLKLGMVVIQDVSIQKSSEALEAVKTQVLASLASLTHDDWKNSSNLQSYRDIYRSFGVDPNKQRPSADALLHRIVSGKGLYKINTCVDAYNTMSAKHQLCMAVYDLDQVSTPLNLRFSQAGEKLTLIGDDQPTTVGEGELVYADREKVICLDFNYRDNVRTKVTEKTKNIVLLVDGCGSITSDQIEKARKETSELITALCGGRIVEESIVTATPSGQQTGTLDAGNHVRIPREQAMGILTEWTKTDNLIKHALSVEAACRFYAEKLNEDADLWGITGLLHDADWDMAPNEHPNLIMQKLESLHADPAIAQAIRCHGTCFGFPQVSLLDKVLFAVDELSGMITACAYVRPDKSLASVEVRSVLKKMKDKAFARGVNREDVYKGAEQLGIPLEEHIQNVLTAMQKIAPQLGL</sequence>
<dbReference type="NCBIfam" id="NF001756">
    <property type="entry name" value="PRK00484.1"/>
    <property type="match status" value="1"/>
</dbReference>
<dbReference type="HAMAP" id="MF_00252">
    <property type="entry name" value="Lys_tRNA_synth_class2"/>
    <property type="match status" value="1"/>
</dbReference>
<dbReference type="Pfam" id="PF00152">
    <property type="entry name" value="tRNA-synt_2"/>
    <property type="match status" value="1"/>
</dbReference>
<evidence type="ECO:0000256" key="2">
    <source>
        <dbReference type="ARBA" id="ARBA00022723"/>
    </source>
</evidence>
<evidence type="ECO:0000256" key="8">
    <source>
        <dbReference type="RuleBase" id="RU000336"/>
    </source>
</evidence>
<dbReference type="GO" id="GO:0006430">
    <property type="term" value="P:lysyl-tRNA aminoacylation"/>
    <property type="evidence" value="ECO:0007669"/>
    <property type="project" value="UniProtKB-UniRule"/>
</dbReference>
<feature type="domain" description="Aminoacyl-transfer RNA synthetases class-II family profile" evidence="9">
    <location>
        <begin position="171"/>
        <end position="488"/>
    </location>
</feature>
<dbReference type="GO" id="GO:0005524">
    <property type="term" value="F:ATP binding"/>
    <property type="evidence" value="ECO:0007669"/>
    <property type="project" value="UniProtKB-UniRule"/>
</dbReference>
<dbReference type="AlphaFoldDB" id="A0A1J5J147"/>
<dbReference type="InterPro" id="IPR004364">
    <property type="entry name" value="Aa-tRNA-synt_II"/>
</dbReference>
<keyword evidence="1 7" id="KW-0436">Ligase</keyword>
<comment type="catalytic activity">
    <reaction evidence="6 7 8">
        <text>tRNA(Lys) + L-lysine + ATP = L-lysyl-tRNA(Lys) + AMP + diphosphate</text>
        <dbReference type="Rhea" id="RHEA:20792"/>
        <dbReference type="Rhea" id="RHEA-COMP:9696"/>
        <dbReference type="Rhea" id="RHEA-COMP:9697"/>
        <dbReference type="ChEBI" id="CHEBI:30616"/>
        <dbReference type="ChEBI" id="CHEBI:32551"/>
        <dbReference type="ChEBI" id="CHEBI:33019"/>
        <dbReference type="ChEBI" id="CHEBI:78442"/>
        <dbReference type="ChEBI" id="CHEBI:78529"/>
        <dbReference type="ChEBI" id="CHEBI:456215"/>
        <dbReference type="EC" id="6.1.1.6"/>
    </reaction>
</comment>
<evidence type="ECO:0000256" key="5">
    <source>
        <dbReference type="ARBA" id="ARBA00023146"/>
    </source>
</evidence>
<dbReference type="EC" id="6.1.1.6" evidence="7"/>
<dbReference type="SUPFAM" id="SSF55681">
    <property type="entry name" value="Class II aaRS and biotin synthetases"/>
    <property type="match status" value="1"/>
</dbReference>
<keyword evidence="7 8" id="KW-0460">Magnesium</keyword>
<evidence type="ECO:0000256" key="7">
    <source>
        <dbReference type="HAMAP-Rule" id="MF_00252"/>
    </source>
</evidence>
<comment type="subunit">
    <text evidence="7">Homodimer.</text>
</comment>
<dbReference type="CDD" id="cd04322">
    <property type="entry name" value="LysRS_N"/>
    <property type="match status" value="1"/>
</dbReference>
<dbReference type="CDD" id="cd00775">
    <property type="entry name" value="LysRS_core"/>
    <property type="match status" value="1"/>
</dbReference>
<name>A0A1J5J147_9BACT</name>
<dbReference type="InterPro" id="IPR020825">
    <property type="entry name" value="Phe-tRNA_synthase-like_B3/B4"/>
</dbReference>
<dbReference type="Gene3D" id="1.10.3210.10">
    <property type="entry name" value="Hypothetical protein af1432"/>
    <property type="match status" value="1"/>
</dbReference>
<keyword evidence="7" id="KW-0963">Cytoplasm</keyword>
<evidence type="ECO:0000259" key="9">
    <source>
        <dbReference type="PROSITE" id="PS50862"/>
    </source>
</evidence>
<dbReference type="Gene3D" id="2.40.50.140">
    <property type="entry name" value="Nucleic acid-binding proteins"/>
    <property type="match status" value="1"/>
</dbReference>
<dbReference type="PRINTS" id="PR00982">
    <property type="entry name" value="TRNASYNTHLYS"/>
</dbReference>
<organism evidence="10 11">
    <name type="scientific">Candidatus Wirthbacteria bacterium CG2_30_54_11</name>
    <dbReference type="NCBI Taxonomy" id="1817892"/>
    <lineage>
        <taxon>Bacteria</taxon>
        <taxon>Candidatus Wirthbacteria</taxon>
    </lineage>
</organism>
<dbReference type="SUPFAM" id="SSF50249">
    <property type="entry name" value="Nucleic acid-binding proteins"/>
    <property type="match status" value="1"/>
</dbReference>
<keyword evidence="5 7" id="KW-0030">Aminoacyl-tRNA synthetase</keyword>
<dbReference type="NCBIfam" id="TIGR00499">
    <property type="entry name" value="lysS_bact"/>
    <property type="match status" value="1"/>
</dbReference>
<accession>A0A1J5J147</accession>
<dbReference type="Pfam" id="PF01336">
    <property type="entry name" value="tRNA_anti-codon"/>
    <property type="match status" value="1"/>
</dbReference>
<dbReference type="EMBL" id="MNZT01000062">
    <property type="protein sequence ID" value="OIP97208.1"/>
    <property type="molecule type" value="Genomic_DNA"/>
</dbReference>
<feature type="binding site" evidence="7">
    <location>
        <position position="407"/>
    </location>
    <ligand>
        <name>Mg(2+)</name>
        <dbReference type="ChEBI" id="CHEBI:18420"/>
        <label>1</label>
    </ligand>
</feature>
<dbReference type="InterPro" id="IPR005146">
    <property type="entry name" value="B3/B4_tRNA-bd"/>
</dbReference>
<dbReference type="InterPro" id="IPR045864">
    <property type="entry name" value="aa-tRNA-synth_II/BPL/LPL"/>
</dbReference>
<keyword evidence="7" id="KW-0648">Protein biosynthesis</keyword>
<evidence type="ECO:0000256" key="3">
    <source>
        <dbReference type="ARBA" id="ARBA00022741"/>
    </source>
</evidence>
<dbReference type="InterPro" id="IPR044136">
    <property type="entry name" value="Lys-tRNA-ligase_II_N"/>
</dbReference>
<dbReference type="InterPro" id="IPR006195">
    <property type="entry name" value="aa-tRNA-synth_II"/>
</dbReference>
<dbReference type="GO" id="GO:0004824">
    <property type="term" value="F:lysine-tRNA ligase activity"/>
    <property type="evidence" value="ECO:0007669"/>
    <property type="project" value="UniProtKB-UniRule"/>
</dbReference>
<comment type="subcellular location">
    <subcellularLocation>
        <location evidence="7">Cytoplasm</location>
    </subcellularLocation>
</comment>
<feature type="binding site" evidence="7">
    <location>
        <position position="400"/>
    </location>
    <ligand>
        <name>Mg(2+)</name>
        <dbReference type="ChEBI" id="CHEBI:18420"/>
        <label>1</label>
    </ligand>
</feature>
<dbReference type="InterPro" id="IPR003607">
    <property type="entry name" value="HD/PDEase_dom"/>
</dbReference>
<dbReference type="InterPro" id="IPR018149">
    <property type="entry name" value="Lys-tRNA-synth_II_C"/>
</dbReference>
<dbReference type="SMART" id="SM00471">
    <property type="entry name" value="HDc"/>
    <property type="match status" value="1"/>
</dbReference>
<protein>
    <recommendedName>
        <fullName evidence="7">Lysine--tRNA ligase</fullName>
        <ecNumber evidence="7">6.1.1.6</ecNumber>
    </recommendedName>
    <alternativeName>
        <fullName evidence="7">Lysyl-tRNA synthetase</fullName>
        <shortName evidence="7">LysRS</shortName>
    </alternativeName>
</protein>
<dbReference type="Pfam" id="PF03483">
    <property type="entry name" value="B3_4"/>
    <property type="match status" value="1"/>
</dbReference>
<dbReference type="GO" id="GO:0000287">
    <property type="term" value="F:magnesium ion binding"/>
    <property type="evidence" value="ECO:0007669"/>
    <property type="project" value="UniProtKB-UniRule"/>
</dbReference>
<evidence type="ECO:0000256" key="4">
    <source>
        <dbReference type="ARBA" id="ARBA00022840"/>
    </source>
</evidence>
<dbReference type="STRING" id="1817892.AUK40_03635"/>
<reference evidence="10 11" key="1">
    <citation type="journal article" date="2016" name="Environ. Microbiol.">
        <title>Genomic resolution of a cold subsurface aquifer community provides metabolic insights for novel microbes adapted to high CO concentrations.</title>
        <authorList>
            <person name="Probst A.J."/>
            <person name="Castelle C.J."/>
            <person name="Singh A."/>
            <person name="Brown C.T."/>
            <person name="Anantharaman K."/>
            <person name="Sharon I."/>
            <person name="Hug L.A."/>
            <person name="Burstein D."/>
            <person name="Emerson J.B."/>
            <person name="Thomas B.C."/>
            <person name="Banfield J.F."/>
        </authorList>
    </citation>
    <scope>NUCLEOTIDE SEQUENCE [LARGE SCALE GENOMIC DNA]</scope>
    <source>
        <strain evidence="10">CG2_30_54_11</strain>
    </source>
</reference>
<dbReference type="GO" id="GO:0004826">
    <property type="term" value="F:phenylalanine-tRNA ligase activity"/>
    <property type="evidence" value="ECO:0007669"/>
    <property type="project" value="InterPro"/>
</dbReference>
<dbReference type="GO" id="GO:0000049">
    <property type="term" value="F:tRNA binding"/>
    <property type="evidence" value="ECO:0007669"/>
    <property type="project" value="TreeGrafter"/>
</dbReference>
<proteinExistence type="inferred from homology"/>
<evidence type="ECO:0000256" key="6">
    <source>
        <dbReference type="ARBA" id="ARBA00048573"/>
    </source>
</evidence>
<evidence type="ECO:0000313" key="11">
    <source>
        <dbReference type="Proteomes" id="UP000183245"/>
    </source>
</evidence>
<evidence type="ECO:0000256" key="1">
    <source>
        <dbReference type="ARBA" id="ARBA00022598"/>
    </source>
</evidence>
<keyword evidence="3 7" id="KW-0547">Nucleotide-binding</keyword>
<dbReference type="InterPro" id="IPR004365">
    <property type="entry name" value="NA-bd_OB_tRNA"/>
</dbReference>
<keyword evidence="4 7" id="KW-0067">ATP-binding</keyword>
<dbReference type="PANTHER" id="PTHR42918:SF15">
    <property type="entry name" value="LYSINE--TRNA LIGASE, CHLOROPLASTIC_MITOCHONDRIAL"/>
    <property type="match status" value="1"/>
</dbReference>
<evidence type="ECO:0000313" key="10">
    <source>
        <dbReference type="EMBL" id="OIP97208.1"/>
    </source>
</evidence>
<dbReference type="Gene3D" id="3.50.40.10">
    <property type="entry name" value="Phenylalanyl-trna Synthetase, Chain B, domain 3"/>
    <property type="match status" value="1"/>
</dbReference>
<dbReference type="Proteomes" id="UP000183245">
    <property type="component" value="Unassembled WGS sequence"/>
</dbReference>